<accession>A0A2A7YYM0</accession>
<dbReference type="AlphaFoldDB" id="A0A2A7YYM0"/>
<evidence type="ECO:0000259" key="1">
    <source>
        <dbReference type="Pfam" id="PF13358"/>
    </source>
</evidence>
<dbReference type="InterPro" id="IPR036397">
    <property type="entry name" value="RNaseH_sf"/>
</dbReference>
<gene>
    <name evidence="2" type="ORF">CON73_27950</name>
</gene>
<protein>
    <recommendedName>
        <fullName evidence="1">Tc1-like transposase DDE domain-containing protein</fullName>
    </recommendedName>
</protein>
<dbReference type="Proteomes" id="UP000225320">
    <property type="component" value="Unassembled WGS sequence"/>
</dbReference>
<proteinExistence type="predicted"/>
<name>A0A2A7YYM0_9BACI</name>
<organism evidence="2 3">
    <name type="scientific">Bacillus toyonensis</name>
    <dbReference type="NCBI Taxonomy" id="155322"/>
    <lineage>
        <taxon>Bacteria</taxon>
        <taxon>Bacillati</taxon>
        <taxon>Bacillota</taxon>
        <taxon>Bacilli</taxon>
        <taxon>Bacillales</taxon>
        <taxon>Bacillaceae</taxon>
        <taxon>Bacillus</taxon>
        <taxon>Bacillus cereus group</taxon>
    </lineage>
</organism>
<dbReference type="GO" id="GO:0003676">
    <property type="term" value="F:nucleic acid binding"/>
    <property type="evidence" value="ECO:0007669"/>
    <property type="project" value="InterPro"/>
</dbReference>
<dbReference type="Pfam" id="PF13358">
    <property type="entry name" value="DDE_3"/>
    <property type="match status" value="1"/>
</dbReference>
<feature type="domain" description="Tc1-like transposase DDE" evidence="1">
    <location>
        <begin position="5"/>
        <end position="39"/>
    </location>
</feature>
<dbReference type="Gene3D" id="3.30.420.10">
    <property type="entry name" value="Ribonuclease H-like superfamily/Ribonuclease H"/>
    <property type="match status" value="1"/>
</dbReference>
<comment type="caution">
    <text evidence="2">The sequence shown here is derived from an EMBL/GenBank/DDBJ whole genome shotgun (WGS) entry which is preliminary data.</text>
</comment>
<evidence type="ECO:0000313" key="2">
    <source>
        <dbReference type="EMBL" id="PGG82887.1"/>
    </source>
</evidence>
<dbReference type="EMBL" id="NVOI01000132">
    <property type="protein sequence ID" value="PGG82887.1"/>
    <property type="molecule type" value="Genomic_DNA"/>
</dbReference>
<sequence>MWKYFHRQRLELVFLPPYIPDLNLIEGLWKWLKSNIIHNVFLFTSS</sequence>
<reference evidence="2 3" key="1">
    <citation type="submission" date="2017-09" db="EMBL/GenBank/DDBJ databases">
        <title>Large-scale bioinformatics analysis of Bacillus genomes uncovers conserved roles of natural products in bacterial physiology.</title>
        <authorList>
            <consortium name="Agbiome Team Llc"/>
            <person name="Bleich R.M."/>
            <person name="Grubbs K.J."/>
            <person name="Santa Maria K.C."/>
            <person name="Allen S.E."/>
            <person name="Farag S."/>
            <person name="Shank E.A."/>
            <person name="Bowers A."/>
        </authorList>
    </citation>
    <scope>NUCLEOTIDE SEQUENCE [LARGE SCALE GENOMIC DNA]</scope>
    <source>
        <strain evidence="2 3">AFS094862</strain>
    </source>
</reference>
<dbReference type="InterPro" id="IPR038717">
    <property type="entry name" value="Tc1-like_DDE_dom"/>
</dbReference>
<evidence type="ECO:0000313" key="3">
    <source>
        <dbReference type="Proteomes" id="UP000225320"/>
    </source>
</evidence>